<organism evidence="4 5">
    <name type="scientific">Desulfolithobacter dissulfuricans</name>
    <dbReference type="NCBI Taxonomy" id="2795293"/>
    <lineage>
        <taxon>Bacteria</taxon>
        <taxon>Pseudomonadati</taxon>
        <taxon>Thermodesulfobacteriota</taxon>
        <taxon>Desulfobulbia</taxon>
        <taxon>Desulfobulbales</taxon>
        <taxon>Desulfobulbaceae</taxon>
        <taxon>Desulfolithobacter</taxon>
    </lineage>
</organism>
<dbReference type="AlphaFoldDB" id="A0A915U261"/>
<proteinExistence type="predicted"/>
<reference evidence="4" key="1">
    <citation type="submission" date="2020-12" db="EMBL/GenBank/DDBJ databases">
        <title>Desulfobium dissulfuricans gen. nov., sp. nov., a novel mesophilic, sulfate-reducing bacterium isolated from a deep-sea hydrothermal vent.</title>
        <authorList>
            <person name="Hashimoto Y."/>
            <person name="Tame A."/>
            <person name="Sawayama S."/>
            <person name="Miyazaki J."/>
            <person name="Takai K."/>
            <person name="Nakagawa S."/>
        </authorList>
    </citation>
    <scope>NUCLEOTIDE SEQUENCE</scope>
    <source>
        <strain evidence="4">GF1</strain>
    </source>
</reference>
<dbReference type="PANTHER" id="PTHR33371">
    <property type="entry name" value="INTERMEMBRANE PHOSPHOLIPID TRANSPORT SYSTEM BINDING PROTEIN MLAD-RELATED"/>
    <property type="match status" value="1"/>
</dbReference>
<keyword evidence="2" id="KW-0812">Transmembrane</keyword>
<keyword evidence="5" id="KW-1185">Reference proteome</keyword>
<dbReference type="Pfam" id="PF02470">
    <property type="entry name" value="MlaD"/>
    <property type="match status" value="1"/>
</dbReference>
<feature type="coiled-coil region" evidence="1">
    <location>
        <begin position="261"/>
        <end position="288"/>
    </location>
</feature>
<dbReference type="KEGG" id="ddu:GF1_15130"/>
<evidence type="ECO:0000256" key="2">
    <source>
        <dbReference type="SAM" id="Phobius"/>
    </source>
</evidence>
<evidence type="ECO:0000313" key="4">
    <source>
        <dbReference type="EMBL" id="BCO09137.1"/>
    </source>
</evidence>
<keyword evidence="1" id="KW-0175">Coiled coil</keyword>
<accession>A0A915U261</accession>
<feature type="transmembrane region" description="Helical" evidence="2">
    <location>
        <begin position="6"/>
        <end position="29"/>
    </location>
</feature>
<dbReference type="EMBL" id="AP024233">
    <property type="protein sequence ID" value="BCO09137.1"/>
    <property type="molecule type" value="Genomic_DNA"/>
</dbReference>
<dbReference type="RefSeq" id="WP_267929006.1">
    <property type="nucleotide sequence ID" value="NZ_AP024233.1"/>
</dbReference>
<name>A0A915U261_9BACT</name>
<dbReference type="InterPro" id="IPR003399">
    <property type="entry name" value="Mce/MlaD"/>
</dbReference>
<keyword evidence="2" id="KW-0472">Membrane</keyword>
<sequence>MSKKASPTLIGTFVVGALFLLVAGIFIIGNIKLREQTNRFVLFFNGSLNGLDTGAPVTYKGVPVGQVAGIEIVYDKDTGEYLTPVYVDITVKDSSGRSYFEEAGFKDAGSFFQAQIERGLRAKLKMQSLVTGKLYIELSYFPDTGTRLRKTEGPFMEIPTVPSELERLTQALENLHLEEIINKTVSILDNINSILTSSAFHEGMATLNTTLKDLDILLVDLDRELPLISSELRQTLDRFATLTNNTDTLVQNTNRNTDLLSKQLQKSLNNADKTMASLETTLKSLRETVSEDSPFFFTLIRTVDEISRTSTSVRQFIDYLQRHPNGLIATPREETR</sequence>
<protein>
    <submittedName>
        <fullName evidence="4">Paraquat-inducible protein B</fullName>
    </submittedName>
</protein>
<dbReference type="InterPro" id="IPR052336">
    <property type="entry name" value="MlaD_Phospholipid_Transporter"/>
</dbReference>
<evidence type="ECO:0000256" key="1">
    <source>
        <dbReference type="SAM" id="Coils"/>
    </source>
</evidence>
<keyword evidence="2" id="KW-1133">Transmembrane helix</keyword>
<evidence type="ECO:0000259" key="3">
    <source>
        <dbReference type="Pfam" id="PF02470"/>
    </source>
</evidence>
<feature type="domain" description="Mce/MlaD" evidence="3">
    <location>
        <begin position="38"/>
        <end position="139"/>
    </location>
</feature>
<evidence type="ECO:0000313" key="5">
    <source>
        <dbReference type="Proteomes" id="UP001063350"/>
    </source>
</evidence>
<dbReference type="PANTHER" id="PTHR33371:SF4">
    <property type="entry name" value="INTERMEMBRANE PHOSPHOLIPID TRANSPORT SYSTEM BINDING PROTEIN MLAD"/>
    <property type="match status" value="1"/>
</dbReference>
<gene>
    <name evidence="4" type="ORF">GF1_15130</name>
</gene>
<dbReference type="Proteomes" id="UP001063350">
    <property type="component" value="Chromosome"/>
</dbReference>